<dbReference type="SMART" id="SM00028">
    <property type="entry name" value="TPR"/>
    <property type="match status" value="3"/>
</dbReference>
<comment type="subcellular location">
    <subcellularLocation>
        <location evidence="4">Endoplasmic reticulum membrane</location>
        <topology evidence="4">Peripheral membrane protein</topology>
        <orientation evidence="4">Cytoplasmic side</orientation>
    </subcellularLocation>
</comment>
<evidence type="ECO:0000313" key="6">
    <source>
        <dbReference type="EMBL" id="KAG0142429.1"/>
    </source>
</evidence>
<dbReference type="EMBL" id="MU167348">
    <property type="protein sequence ID" value="KAG0142429.1"/>
    <property type="molecule type" value="Genomic_DNA"/>
</dbReference>
<dbReference type="AlphaFoldDB" id="A0A9P6NE00"/>
<protein>
    <recommendedName>
        <fullName evidence="4">ER membrane protein complex subunit 2</fullName>
    </recommendedName>
</protein>
<accession>A0A9P6NE00</accession>
<dbReference type="InterPro" id="IPR039856">
    <property type="entry name" value="EMC2-like"/>
</dbReference>
<sequence length="334" mass="37310">MTKPSFSESVARLKELRDTGARRSVEVIELAEQIWSEDTQKSGGFSLGALGEDIWAFYEQVAIAALDIGKHDLARKAIERLEQKFPSSPRVMPLHGMLLEAKGELKLAKEFYEAELCKSVDPKASNRGSTGETNVRMRKRLIALHLHHYPLPTDSCTQSGKSVVLDSDTAQFSLQEAVSLLVDYLDTVYSDPEGWIQLAEIYCKLGSYDQALYALEDLILIQPDNTFHILRYAETAYTAGHYELAYKTYLRVIELSEKISEASKGGPARRAAIGLKLCLTKVPKEKCPHAQAVAELLNEELASCYSRDWVPLQAGLRVASEPCRKALKSWLSRT</sequence>
<comment type="subunit">
    <text evidence="4">Component of the ER membrane protein complex (EMC).</text>
</comment>
<dbReference type="InterPro" id="IPR011990">
    <property type="entry name" value="TPR-like_helical_dom_sf"/>
</dbReference>
<comment type="similarity">
    <text evidence="4">Belongs to the EMC2 family.</text>
</comment>
<evidence type="ECO:0000256" key="1">
    <source>
        <dbReference type="ARBA" id="ARBA00022737"/>
    </source>
</evidence>
<dbReference type="InterPro" id="IPR019734">
    <property type="entry name" value="TPR_rpt"/>
</dbReference>
<gene>
    <name evidence="6" type="ORF">CROQUDRAFT_662506</name>
</gene>
<comment type="function">
    <text evidence="4">Part of the endoplasmic reticulum membrane protein complex (EMC) that enables the energy-independent insertion into endoplasmic reticulum membranes of newly synthesized membrane proteins.</text>
</comment>
<feature type="repeat" description="TPR" evidence="3">
    <location>
        <begin position="192"/>
        <end position="225"/>
    </location>
</feature>
<evidence type="ECO:0000256" key="2">
    <source>
        <dbReference type="ARBA" id="ARBA00022803"/>
    </source>
</evidence>
<dbReference type="PANTHER" id="PTHR12760">
    <property type="entry name" value="TETRATRICOPEPTIDE REPEAT PROTEIN"/>
    <property type="match status" value="1"/>
</dbReference>
<proteinExistence type="inferred from homology"/>
<comment type="caution">
    <text evidence="6">The sequence shown here is derived from an EMBL/GenBank/DDBJ whole genome shotgun (WGS) entry which is preliminary data.</text>
</comment>
<organism evidence="6 7">
    <name type="scientific">Cronartium quercuum f. sp. fusiforme G11</name>
    <dbReference type="NCBI Taxonomy" id="708437"/>
    <lineage>
        <taxon>Eukaryota</taxon>
        <taxon>Fungi</taxon>
        <taxon>Dikarya</taxon>
        <taxon>Basidiomycota</taxon>
        <taxon>Pucciniomycotina</taxon>
        <taxon>Pucciniomycetes</taxon>
        <taxon>Pucciniales</taxon>
        <taxon>Coleosporiaceae</taxon>
        <taxon>Cronartium</taxon>
    </lineage>
</organism>
<keyword evidence="4" id="KW-0472">Membrane</keyword>
<dbReference type="Gene3D" id="1.25.40.10">
    <property type="entry name" value="Tetratricopeptide repeat domain"/>
    <property type="match status" value="2"/>
</dbReference>
<keyword evidence="1" id="KW-0677">Repeat</keyword>
<dbReference type="SUPFAM" id="SSF48452">
    <property type="entry name" value="TPR-like"/>
    <property type="match status" value="2"/>
</dbReference>
<feature type="domain" description="EMC2 TPR-like" evidence="5">
    <location>
        <begin position="169"/>
        <end position="236"/>
    </location>
</feature>
<dbReference type="Proteomes" id="UP000886653">
    <property type="component" value="Unassembled WGS sequence"/>
</dbReference>
<evidence type="ECO:0000256" key="3">
    <source>
        <dbReference type="PROSITE-ProRule" id="PRU00339"/>
    </source>
</evidence>
<keyword evidence="4" id="KW-0256">Endoplasmic reticulum</keyword>
<dbReference type="OrthoDB" id="124397at2759"/>
<reference evidence="6" key="1">
    <citation type="submission" date="2013-11" db="EMBL/GenBank/DDBJ databases">
        <title>Genome sequence of the fusiform rust pathogen reveals effectors for host alternation and coevolution with pine.</title>
        <authorList>
            <consortium name="DOE Joint Genome Institute"/>
            <person name="Smith K."/>
            <person name="Pendleton A."/>
            <person name="Kubisiak T."/>
            <person name="Anderson C."/>
            <person name="Salamov A."/>
            <person name="Aerts A."/>
            <person name="Riley R."/>
            <person name="Clum A."/>
            <person name="Lindquist E."/>
            <person name="Ence D."/>
            <person name="Campbell M."/>
            <person name="Kronenberg Z."/>
            <person name="Feau N."/>
            <person name="Dhillon B."/>
            <person name="Hamelin R."/>
            <person name="Burleigh J."/>
            <person name="Smith J."/>
            <person name="Yandell M."/>
            <person name="Nelson C."/>
            <person name="Grigoriev I."/>
            <person name="Davis J."/>
        </authorList>
    </citation>
    <scope>NUCLEOTIDE SEQUENCE</scope>
    <source>
        <strain evidence="6">G11</strain>
    </source>
</reference>
<name>A0A9P6NE00_9BASI</name>
<evidence type="ECO:0000259" key="5">
    <source>
        <dbReference type="Pfam" id="PF22890"/>
    </source>
</evidence>
<dbReference type="InterPro" id="IPR055217">
    <property type="entry name" value="TPR_EMC2"/>
</dbReference>
<dbReference type="Pfam" id="PF22890">
    <property type="entry name" value="TPR_EMC2"/>
    <property type="match status" value="1"/>
</dbReference>
<evidence type="ECO:0000313" key="7">
    <source>
        <dbReference type="Proteomes" id="UP000886653"/>
    </source>
</evidence>
<dbReference type="PROSITE" id="PS50005">
    <property type="entry name" value="TPR"/>
    <property type="match status" value="1"/>
</dbReference>
<keyword evidence="2 3" id="KW-0802">TPR repeat</keyword>
<dbReference type="GO" id="GO:0072546">
    <property type="term" value="C:EMC complex"/>
    <property type="evidence" value="ECO:0007669"/>
    <property type="project" value="UniProtKB-UniRule"/>
</dbReference>
<evidence type="ECO:0000256" key="4">
    <source>
        <dbReference type="RuleBase" id="RU367091"/>
    </source>
</evidence>
<keyword evidence="7" id="KW-1185">Reference proteome</keyword>